<dbReference type="SUPFAM" id="SSF47413">
    <property type="entry name" value="lambda repressor-like DNA-binding domains"/>
    <property type="match status" value="1"/>
</dbReference>
<dbReference type="GO" id="GO:0003700">
    <property type="term" value="F:DNA-binding transcription factor activity"/>
    <property type="evidence" value="ECO:0007669"/>
    <property type="project" value="TreeGrafter"/>
</dbReference>
<name>A0A5C8I527_9MICO</name>
<reference evidence="5 6" key="1">
    <citation type="submission" date="2019-08" db="EMBL/GenBank/DDBJ databases">
        <authorList>
            <person name="Dong K."/>
        </authorList>
    </citation>
    <scope>NUCLEOTIDE SEQUENCE [LARGE SCALE GENOMIC DNA]</scope>
    <source>
        <strain evidence="5 6">JCM14558</strain>
    </source>
</reference>
<dbReference type="InterPro" id="IPR010982">
    <property type="entry name" value="Lambda_DNA-bd_dom_sf"/>
</dbReference>
<keyword evidence="6" id="KW-1185">Reference proteome</keyword>
<keyword evidence="3" id="KW-0804">Transcription</keyword>
<protein>
    <submittedName>
        <fullName evidence="5">LacI family transcriptional regulator</fullName>
    </submittedName>
</protein>
<dbReference type="Gene3D" id="1.10.260.40">
    <property type="entry name" value="lambda repressor-like DNA-binding domains"/>
    <property type="match status" value="1"/>
</dbReference>
<dbReference type="PANTHER" id="PTHR30146:SF138">
    <property type="entry name" value="TRANSCRIPTIONAL REGULATORY PROTEIN"/>
    <property type="match status" value="1"/>
</dbReference>
<evidence type="ECO:0000256" key="1">
    <source>
        <dbReference type="ARBA" id="ARBA00023015"/>
    </source>
</evidence>
<proteinExistence type="predicted"/>
<dbReference type="EMBL" id="VRSV01000001">
    <property type="protein sequence ID" value="TXK13806.1"/>
    <property type="molecule type" value="Genomic_DNA"/>
</dbReference>
<dbReference type="Pfam" id="PF13377">
    <property type="entry name" value="Peripla_BP_3"/>
    <property type="match status" value="1"/>
</dbReference>
<dbReference type="InterPro" id="IPR000843">
    <property type="entry name" value="HTH_LacI"/>
</dbReference>
<dbReference type="GO" id="GO:0000976">
    <property type="term" value="F:transcription cis-regulatory region binding"/>
    <property type="evidence" value="ECO:0007669"/>
    <property type="project" value="TreeGrafter"/>
</dbReference>
<dbReference type="SMART" id="SM00354">
    <property type="entry name" value="HTH_LACI"/>
    <property type="match status" value="1"/>
</dbReference>
<dbReference type="Pfam" id="PF00356">
    <property type="entry name" value="LacI"/>
    <property type="match status" value="1"/>
</dbReference>
<keyword evidence="1" id="KW-0805">Transcription regulation</keyword>
<evidence type="ECO:0000256" key="2">
    <source>
        <dbReference type="ARBA" id="ARBA00023125"/>
    </source>
</evidence>
<keyword evidence="2" id="KW-0238">DNA-binding</keyword>
<dbReference type="Gene3D" id="3.40.50.2300">
    <property type="match status" value="2"/>
</dbReference>
<dbReference type="OrthoDB" id="59108at2"/>
<evidence type="ECO:0000313" key="5">
    <source>
        <dbReference type="EMBL" id="TXK13806.1"/>
    </source>
</evidence>
<dbReference type="SUPFAM" id="SSF53822">
    <property type="entry name" value="Periplasmic binding protein-like I"/>
    <property type="match status" value="1"/>
</dbReference>
<dbReference type="AlphaFoldDB" id="A0A5C8I527"/>
<gene>
    <name evidence="5" type="ORF">FVP77_05070</name>
</gene>
<evidence type="ECO:0000259" key="4">
    <source>
        <dbReference type="PROSITE" id="PS50932"/>
    </source>
</evidence>
<accession>A0A5C8I527</accession>
<dbReference type="PANTHER" id="PTHR30146">
    <property type="entry name" value="LACI-RELATED TRANSCRIPTIONAL REPRESSOR"/>
    <property type="match status" value="1"/>
</dbReference>
<sequence>MQEVADLAGVSKSAVSLAFNDPRKLSDTTLQNIRAASSELGYAQDPAARMLRTRRTDSLALLLPQQLDNVLENPYYTQFLQGIGQTCHREGFTLLLAPPLRGSMLRAIPYAAVDGFVVSGLEYDRGEVTALRQRRIPFVLVDSEWHDDVPSVEIDDGQGTVEVVDYLLGLGHRRIAFVAFETGVEGGFGAWRGPVRRRMDGVRRSLGEVGLSTDDPGMTVLEVACTRAGGTEAFRRLWAEPEPPTAIVAFSDIIAFGVLDAARAAGVDVPGALSVTGFDDLAEASWTAPSLTTVRQPIATKGRLAAEYLVEAIATDKPAEIRHQRLPTSLLVRASTGRAA</sequence>
<dbReference type="PROSITE" id="PS50932">
    <property type="entry name" value="HTH_LACI_2"/>
    <property type="match status" value="1"/>
</dbReference>
<dbReference type="CDD" id="cd06279">
    <property type="entry name" value="PBP1_LacI-like"/>
    <property type="match status" value="1"/>
</dbReference>
<comment type="caution">
    <text evidence="5">The sequence shown here is derived from an EMBL/GenBank/DDBJ whole genome shotgun (WGS) entry which is preliminary data.</text>
</comment>
<dbReference type="InterPro" id="IPR046335">
    <property type="entry name" value="LacI/GalR-like_sensor"/>
</dbReference>
<dbReference type="InterPro" id="IPR028082">
    <property type="entry name" value="Peripla_BP_I"/>
</dbReference>
<organism evidence="5 6">
    <name type="scientific">Microbacterium hatanonis</name>
    <dbReference type="NCBI Taxonomy" id="404366"/>
    <lineage>
        <taxon>Bacteria</taxon>
        <taxon>Bacillati</taxon>
        <taxon>Actinomycetota</taxon>
        <taxon>Actinomycetes</taxon>
        <taxon>Micrococcales</taxon>
        <taxon>Microbacteriaceae</taxon>
        <taxon>Microbacterium</taxon>
    </lineage>
</organism>
<dbReference type="CDD" id="cd01392">
    <property type="entry name" value="HTH_LacI"/>
    <property type="match status" value="1"/>
</dbReference>
<evidence type="ECO:0000313" key="6">
    <source>
        <dbReference type="Proteomes" id="UP000321034"/>
    </source>
</evidence>
<dbReference type="Proteomes" id="UP000321034">
    <property type="component" value="Unassembled WGS sequence"/>
</dbReference>
<evidence type="ECO:0000256" key="3">
    <source>
        <dbReference type="ARBA" id="ARBA00023163"/>
    </source>
</evidence>
<feature type="domain" description="HTH lacI-type" evidence="4">
    <location>
        <begin position="1"/>
        <end position="53"/>
    </location>
</feature>